<proteinExistence type="predicted"/>
<dbReference type="InterPro" id="IPR008271">
    <property type="entry name" value="Ser/Thr_kinase_AS"/>
</dbReference>
<dbReference type="AlphaFoldDB" id="A0A6J4QT53"/>
<dbReference type="PANTHER" id="PTHR43289:SF34">
    <property type="entry name" value="SERINE_THREONINE-PROTEIN KINASE YBDM-RELATED"/>
    <property type="match status" value="1"/>
</dbReference>
<dbReference type="InterPro" id="IPR000719">
    <property type="entry name" value="Prot_kinase_dom"/>
</dbReference>
<dbReference type="GO" id="GO:0004674">
    <property type="term" value="F:protein serine/threonine kinase activity"/>
    <property type="evidence" value="ECO:0007669"/>
    <property type="project" value="TreeGrafter"/>
</dbReference>
<dbReference type="PANTHER" id="PTHR43289">
    <property type="entry name" value="MITOGEN-ACTIVATED PROTEIN KINASE KINASE KINASE 20-RELATED"/>
    <property type="match status" value="1"/>
</dbReference>
<keyword evidence="2 5" id="KW-0547">Nucleotide-binding</keyword>
<evidence type="ECO:0000256" key="2">
    <source>
        <dbReference type="ARBA" id="ARBA00022741"/>
    </source>
</evidence>
<evidence type="ECO:0000256" key="1">
    <source>
        <dbReference type="ARBA" id="ARBA00022679"/>
    </source>
</evidence>
<evidence type="ECO:0000256" key="4">
    <source>
        <dbReference type="ARBA" id="ARBA00022840"/>
    </source>
</evidence>
<name>A0A6J4QT53_9PSEU</name>
<feature type="binding site" evidence="5">
    <location>
        <position position="44"/>
    </location>
    <ligand>
        <name>ATP</name>
        <dbReference type="ChEBI" id="CHEBI:30616"/>
    </ligand>
</feature>
<keyword evidence="1" id="KW-0808">Transferase</keyword>
<dbReference type="PROSITE" id="PS50011">
    <property type="entry name" value="PROTEIN_KINASE_DOM"/>
    <property type="match status" value="1"/>
</dbReference>
<keyword evidence="4 5" id="KW-0067">ATP-binding</keyword>
<evidence type="ECO:0000313" key="7">
    <source>
        <dbReference type="EMBL" id="CAA9449844.1"/>
    </source>
</evidence>
<dbReference type="Gene3D" id="1.10.510.10">
    <property type="entry name" value="Transferase(Phosphotransferase) domain 1"/>
    <property type="match status" value="1"/>
</dbReference>
<organism evidence="7">
    <name type="scientific">uncultured Pseudonocardia sp</name>
    <dbReference type="NCBI Taxonomy" id="211455"/>
    <lineage>
        <taxon>Bacteria</taxon>
        <taxon>Bacillati</taxon>
        <taxon>Actinomycetota</taxon>
        <taxon>Actinomycetes</taxon>
        <taxon>Pseudonocardiales</taxon>
        <taxon>Pseudonocardiaceae</taxon>
        <taxon>Pseudonocardia</taxon>
        <taxon>environmental samples</taxon>
    </lineage>
</organism>
<keyword evidence="3" id="KW-0418">Kinase</keyword>
<protein>
    <recommendedName>
        <fullName evidence="6">Protein kinase domain-containing protein</fullName>
    </recommendedName>
</protein>
<dbReference type="SUPFAM" id="SSF56112">
    <property type="entry name" value="Protein kinase-like (PK-like)"/>
    <property type="match status" value="1"/>
</dbReference>
<dbReference type="InterPro" id="IPR011009">
    <property type="entry name" value="Kinase-like_dom_sf"/>
</dbReference>
<accession>A0A6J4QT53</accession>
<evidence type="ECO:0000256" key="3">
    <source>
        <dbReference type="ARBA" id="ARBA00022777"/>
    </source>
</evidence>
<dbReference type="Pfam" id="PF00069">
    <property type="entry name" value="Pkinase"/>
    <property type="match status" value="1"/>
</dbReference>
<reference evidence="7" key="1">
    <citation type="submission" date="2020-02" db="EMBL/GenBank/DDBJ databases">
        <authorList>
            <person name="Meier V. D."/>
        </authorList>
    </citation>
    <scope>NUCLEOTIDE SEQUENCE</scope>
    <source>
        <strain evidence="7">AVDCRST_MAG66</strain>
    </source>
</reference>
<dbReference type="EMBL" id="CADCUS010000644">
    <property type="protein sequence ID" value="CAA9449844.1"/>
    <property type="molecule type" value="Genomic_DNA"/>
</dbReference>
<evidence type="ECO:0000259" key="6">
    <source>
        <dbReference type="PROSITE" id="PS50011"/>
    </source>
</evidence>
<feature type="domain" description="Protein kinase" evidence="6">
    <location>
        <begin position="15"/>
        <end position="237"/>
    </location>
</feature>
<dbReference type="InterPro" id="IPR017441">
    <property type="entry name" value="Protein_kinase_ATP_BS"/>
</dbReference>
<dbReference type="GO" id="GO:0005524">
    <property type="term" value="F:ATP binding"/>
    <property type="evidence" value="ECO:0007669"/>
    <property type="project" value="UniProtKB-UniRule"/>
</dbReference>
<gene>
    <name evidence="7" type="ORF">AVDCRST_MAG66-4785</name>
</gene>
<evidence type="ECO:0000256" key="5">
    <source>
        <dbReference type="PROSITE-ProRule" id="PRU10141"/>
    </source>
</evidence>
<feature type="non-terminal residue" evidence="7">
    <location>
        <position position="237"/>
    </location>
</feature>
<dbReference type="SMART" id="SM00220">
    <property type="entry name" value="S_TKc"/>
    <property type="match status" value="1"/>
</dbReference>
<sequence length="237" mass="24746">MDTGPAEGELVAGRYRLGPVVGLGSSAVVRRGRDERTGRPVAVKIVHGPDRERVRDEADALGRLRHRAVIGLRHAGQHEGLPVLVTDLVDGPTLAEEIGRGPLDPERVRRVAVELAGALAHIHATGLVHRDLKPANVLIGEDGRPRLADFGIAKAADTDGAMETLPGTIVGTAAFLSPEQAQGLRVGPPTDVYALGLVLLEALTGRREFPGTAAESALARLHRGPAVPDGLPGALGD</sequence>
<dbReference type="PROSITE" id="PS00108">
    <property type="entry name" value="PROTEIN_KINASE_ST"/>
    <property type="match status" value="1"/>
</dbReference>
<dbReference type="PROSITE" id="PS00107">
    <property type="entry name" value="PROTEIN_KINASE_ATP"/>
    <property type="match status" value="1"/>
</dbReference>
<dbReference type="CDD" id="cd14014">
    <property type="entry name" value="STKc_PknB_like"/>
    <property type="match status" value="1"/>
</dbReference>